<dbReference type="OrthoDB" id="677338at2759"/>
<accession>A0A5J9WJI4</accession>
<organism evidence="2 3">
    <name type="scientific">Eragrostis curvula</name>
    <name type="common">weeping love grass</name>
    <dbReference type="NCBI Taxonomy" id="38414"/>
    <lineage>
        <taxon>Eukaryota</taxon>
        <taxon>Viridiplantae</taxon>
        <taxon>Streptophyta</taxon>
        <taxon>Embryophyta</taxon>
        <taxon>Tracheophyta</taxon>
        <taxon>Spermatophyta</taxon>
        <taxon>Magnoliopsida</taxon>
        <taxon>Liliopsida</taxon>
        <taxon>Poales</taxon>
        <taxon>Poaceae</taxon>
        <taxon>PACMAD clade</taxon>
        <taxon>Chloridoideae</taxon>
        <taxon>Eragrostideae</taxon>
        <taxon>Eragrostidinae</taxon>
        <taxon>Eragrostis</taxon>
    </lineage>
</organism>
<dbReference type="AlphaFoldDB" id="A0A5J9WJI4"/>
<evidence type="ECO:0000313" key="2">
    <source>
        <dbReference type="EMBL" id="TVU48096.1"/>
    </source>
</evidence>
<proteinExistence type="predicted"/>
<gene>
    <name evidence="2" type="ORF">EJB05_07719</name>
</gene>
<reference evidence="2 3" key="1">
    <citation type="journal article" date="2019" name="Sci. Rep.">
        <title>A high-quality genome of Eragrostis curvula grass provides insights into Poaceae evolution and supports new strategies to enhance forage quality.</title>
        <authorList>
            <person name="Carballo J."/>
            <person name="Santos B.A.C.M."/>
            <person name="Zappacosta D."/>
            <person name="Garbus I."/>
            <person name="Selva J.P."/>
            <person name="Gallo C.A."/>
            <person name="Diaz A."/>
            <person name="Albertini E."/>
            <person name="Caccamo M."/>
            <person name="Echenique V."/>
        </authorList>
    </citation>
    <scope>NUCLEOTIDE SEQUENCE [LARGE SCALE GENOMIC DNA]</scope>
    <source>
        <strain evidence="3">cv. Victoria</strain>
        <tissue evidence="2">Leaf</tissue>
    </source>
</reference>
<dbReference type="Gene3D" id="1.25.10.10">
    <property type="entry name" value="Leucine-rich Repeat Variant"/>
    <property type="match status" value="1"/>
</dbReference>
<feature type="compositionally biased region" description="Low complexity" evidence="1">
    <location>
        <begin position="157"/>
        <end position="178"/>
    </location>
</feature>
<feature type="region of interest" description="Disordered" evidence="1">
    <location>
        <begin position="137"/>
        <end position="178"/>
    </location>
</feature>
<dbReference type="EMBL" id="RWGY01000004">
    <property type="protein sequence ID" value="TVU48096.1"/>
    <property type="molecule type" value="Genomic_DNA"/>
</dbReference>
<comment type="caution">
    <text evidence="2">The sequence shown here is derived from an EMBL/GenBank/DDBJ whole genome shotgun (WGS) entry which is preliminary data.</text>
</comment>
<dbReference type="Gramene" id="TVU48096">
    <property type="protein sequence ID" value="TVU48096"/>
    <property type="gene ID" value="EJB05_07719"/>
</dbReference>
<dbReference type="Proteomes" id="UP000324897">
    <property type="component" value="Chromosome 5"/>
</dbReference>
<keyword evidence="3" id="KW-1185">Reference proteome</keyword>
<feature type="non-terminal residue" evidence="2">
    <location>
        <position position="1"/>
    </location>
</feature>
<dbReference type="InterPro" id="IPR011989">
    <property type="entry name" value="ARM-like"/>
</dbReference>
<evidence type="ECO:0000313" key="3">
    <source>
        <dbReference type="Proteomes" id="UP000324897"/>
    </source>
</evidence>
<evidence type="ECO:0008006" key="4">
    <source>
        <dbReference type="Google" id="ProtNLM"/>
    </source>
</evidence>
<feature type="compositionally biased region" description="Pro residues" evidence="1">
    <location>
        <begin position="69"/>
        <end position="78"/>
    </location>
</feature>
<feature type="compositionally biased region" description="Polar residues" evidence="1">
    <location>
        <begin position="141"/>
        <end position="151"/>
    </location>
</feature>
<protein>
    <recommendedName>
        <fullName evidence="4">PUM-HD domain-containing protein</fullName>
    </recommendedName>
</protein>
<sequence>MEPTKQDEAASSKPASDLNGRLVPVAMRLGDSSPSRLQTRHPAPTPPLLPGPEQVLAPTATSAVRPLQRLPPSPPPRFVPTATHVEQRPPPPNPTQPKPQELLPNGSHRERLLQQFEVVRQPQPQLLGYGGGEFGDIASSLLPSPQPQQGSAVPYDSSKSVAQSSSTPSSSVAPGPSARFDPYASSFLTALRTNRSDSRKPAIGPLQWLEESNARPFYTKLKPGNVRAGPSDLSAGARPFLPLQDRQHLEEVREYLLRAPMDPSFATSFESKYVVLLLEEGDKRVRESVCKGVKRAIHRIMKSKEGQAVFIALLQACKDSVDALQGMIKVSCNGKGYLMEAASNHYGENALKELVNVVAPHEELCGLIVDSLLAEGVMQHPASPGLIHHCFSAIPYRFCKVCVKVLKIVLYNAAWQLVPLSLLSIDIFFSVEFL</sequence>
<feature type="compositionally biased region" description="Basic and acidic residues" evidence="1">
    <location>
        <begin position="1"/>
        <end position="10"/>
    </location>
</feature>
<feature type="region of interest" description="Disordered" evidence="1">
    <location>
        <begin position="1"/>
        <end position="109"/>
    </location>
</feature>
<feature type="compositionally biased region" description="Pro residues" evidence="1">
    <location>
        <begin position="88"/>
        <end position="97"/>
    </location>
</feature>
<name>A0A5J9WJI4_9POAL</name>
<evidence type="ECO:0000256" key="1">
    <source>
        <dbReference type="SAM" id="MobiDB-lite"/>
    </source>
</evidence>